<accession>A0AAV2KZM4</accession>
<dbReference type="AlphaFoldDB" id="A0AAV2KZM4"/>
<protein>
    <submittedName>
        <fullName evidence="1">Uncharacterized protein</fullName>
    </submittedName>
</protein>
<sequence>MTYKSNLSFALRRNDVVETAPPISSLIQRWPALFTNEQICLEFKRIVGKDLQQEFYSALDDHRTCLMEIFKAKRGNVGEHLAQLLQQMQSLDPTEKRTVALRGLPHLLGDNPTEFFKSSSDGDESFGQMDVGILLVNPEDEEMNSTCLVFVPILTSPHLEL</sequence>
<dbReference type="PANTHER" id="PTHR31025">
    <property type="entry name" value="SI:CH211-196P9.1-RELATED"/>
    <property type="match status" value="1"/>
</dbReference>
<evidence type="ECO:0000313" key="2">
    <source>
        <dbReference type="Proteomes" id="UP001497482"/>
    </source>
</evidence>
<proteinExistence type="predicted"/>
<dbReference type="Proteomes" id="UP001497482">
    <property type="component" value="Chromosome 20"/>
</dbReference>
<keyword evidence="2" id="KW-1185">Reference proteome</keyword>
<reference evidence="1 2" key="1">
    <citation type="submission" date="2024-04" db="EMBL/GenBank/DDBJ databases">
        <authorList>
            <person name="Waldvogel A.-M."/>
            <person name="Schoenle A."/>
        </authorList>
    </citation>
    <scope>NUCLEOTIDE SEQUENCE [LARGE SCALE GENOMIC DNA]</scope>
</reference>
<dbReference type="EMBL" id="OZ035842">
    <property type="protein sequence ID" value="CAL1594250.1"/>
    <property type="molecule type" value="Genomic_DNA"/>
</dbReference>
<organism evidence="1 2">
    <name type="scientific">Knipowitschia caucasica</name>
    <name type="common">Caucasian dwarf goby</name>
    <name type="synonym">Pomatoschistus caucasicus</name>
    <dbReference type="NCBI Taxonomy" id="637954"/>
    <lineage>
        <taxon>Eukaryota</taxon>
        <taxon>Metazoa</taxon>
        <taxon>Chordata</taxon>
        <taxon>Craniata</taxon>
        <taxon>Vertebrata</taxon>
        <taxon>Euteleostomi</taxon>
        <taxon>Actinopterygii</taxon>
        <taxon>Neopterygii</taxon>
        <taxon>Teleostei</taxon>
        <taxon>Neoteleostei</taxon>
        <taxon>Acanthomorphata</taxon>
        <taxon>Gobiaria</taxon>
        <taxon>Gobiiformes</taxon>
        <taxon>Gobioidei</taxon>
        <taxon>Gobiidae</taxon>
        <taxon>Gobiinae</taxon>
        <taxon>Knipowitschia</taxon>
    </lineage>
</organism>
<evidence type="ECO:0000313" key="1">
    <source>
        <dbReference type="EMBL" id="CAL1594250.1"/>
    </source>
</evidence>
<gene>
    <name evidence="1" type="ORF">KC01_LOCUS23232</name>
</gene>
<name>A0AAV2KZM4_KNICA</name>
<dbReference type="PANTHER" id="PTHR31025:SF19">
    <property type="entry name" value="SI:CH73-42K18.1-RELATED"/>
    <property type="match status" value="1"/>
</dbReference>